<dbReference type="Proteomes" id="UP000194664">
    <property type="component" value="Unassembled WGS sequence"/>
</dbReference>
<gene>
    <name evidence="8" type="ORF">BVC71_08440</name>
</gene>
<evidence type="ECO:0000256" key="6">
    <source>
        <dbReference type="SAM" id="Phobius"/>
    </source>
</evidence>
<evidence type="ECO:0000256" key="5">
    <source>
        <dbReference type="ARBA" id="ARBA00023136"/>
    </source>
</evidence>
<organism evidence="8 9">
    <name type="scientific">Marivivens niveibacter</name>
    <dbReference type="NCBI Taxonomy" id="1930667"/>
    <lineage>
        <taxon>Bacteria</taxon>
        <taxon>Pseudomonadati</taxon>
        <taxon>Pseudomonadota</taxon>
        <taxon>Alphaproteobacteria</taxon>
        <taxon>Rhodobacterales</taxon>
        <taxon>Paracoccaceae</taxon>
        <taxon>Marivivens group</taxon>
        <taxon>Marivivens</taxon>
    </lineage>
</organism>
<keyword evidence="4 6" id="KW-1133">Transmembrane helix</keyword>
<sequence length="330" mass="36073">MADYAKSNVKGAFYALGAMGIYATHDVVVKYLGEAGFGAFQIIFFSALLGFPMVTLILMRDTTSGTLIPRHPYWMALRVICMVNTGVCAFYAFTVLELAQTYAILFASPLLITIIAIPILGEKVGFHRWAAVVAGLIGVLVVLRPGAEPLTAGHIAALAAAITNSMVAVISRKIGSEERSVVMLIYPMLGNFIAMLIAMPFVYEPMEFSHIGMTGIIALFGLIASFLFIQAYRVGEAAIVAPMQYSQIIWATFYGYLLFNEKLDVPTITGAGIIIASGIYIVIRERGGASETNPVSQTRLRSETVTSPRVSILMRIWHKDNYRKSKGVWH</sequence>
<accession>A0A251WZW0</accession>
<feature type="transmembrane region" description="Helical" evidence="6">
    <location>
        <begin position="12"/>
        <end position="33"/>
    </location>
</feature>
<keyword evidence="9" id="KW-1185">Reference proteome</keyword>
<comment type="subcellular location">
    <subcellularLocation>
        <location evidence="1">Membrane</location>
        <topology evidence="1">Multi-pass membrane protein</topology>
    </subcellularLocation>
</comment>
<evidence type="ECO:0000313" key="9">
    <source>
        <dbReference type="Proteomes" id="UP000194664"/>
    </source>
</evidence>
<dbReference type="RefSeq" id="WP_086451179.1">
    <property type="nucleotide sequence ID" value="NZ_MSPP01000002.1"/>
</dbReference>
<feature type="transmembrane region" description="Helical" evidence="6">
    <location>
        <begin position="209"/>
        <end position="232"/>
    </location>
</feature>
<proteinExistence type="inferred from homology"/>
<evidence type="ECO:0000313" key="8">
    <source>
        <dbReference type="EMBL" id="OUD09841.1"/>
    </source>
</evidence>
<feature type="transmembrane region" description="Helical" evidence="6">
    <location>
        <begin position="183"/>
        <end position="203"/>
    </location>
</feature>
<name>A0A251WZW0_9RHOB</name>
<evidence type="ECO:0000256" key="4">
    <source>
        <dbReference type="ARBA" id="ARBA00022989"/>
    </source>
</evidence>
<dbReference type="SUPFAM" id="SSF103481">
    <property type="entry name" value="Multidrug resistance efflux transporter EmrE"/>
    <property type="match status" value="2"/>
</dbReference>
<feature type="domain" description="EamA" evidence="7">
    <location>
        <begin position="152"/>
        <end position="281"/>
    </location>
</feature>
<dbReference type="GO" id="GO:0016020">
    <property type="term" value="C:membrane"/>
    <property type="evidence" value="ECO:0007669"/>
    <property type="project" value="UniProtKB-SubCell"/>
</dbReference>
<dbReference type="OrthoDB" id="7818056at2"/>
<dbReference type="PANTHER" id="PTHR22911:SF6">
    <property type="entry name" value="SOLUTE CARRIER FAMILY 35 MEMBER G1"/>
    <property type="match status" value="1"/>
</dbReference>
<feature type="transmembrane region" description="Helical" evidence="6">
    <location>
        <begin position="265"/>
        <end position="283"/>
    </location>
</feature>
<dbReference type="EMBL" id="MSPP01000002">
    <property type="protein sequence ID" value="OUD09841.1"/>
    <property type="molecule type" value="Genomic_DNA"/>
</dbReference>
<protein>
    <submittedName>
        <fullName evidence="8">EamA family transporter</fullName>
    </submittedName>
</protein>
<reference evidence="8 9" key="1">
    <citation type="submission" date="2016-12" db="EMBL/GenBank/DDBJ databases">
        <title>The draft genome sequence of HSLHS2.</title>
        <authorList>
            <person name="Hu D."/>
            <person name="Wang L."/>
            <person name="Shao Z."/>
        </authorList>
    </citation>
    <scope>NUCLEOTIDE SEQUENCE [LARGE SCALE GENOMIC DNA]</scope>
    <source>
        <strain evidence="8">MCCC 1A06712</strain>
    </source>
</reference>
<evidence type="ECO:0000259" key="7">
    <source>
        <dbReference type="Pfam" id="PF00892"/>
    </source>
</evidence>
<dbReference type="AlphaFoldDB" id="A0A251WZW0"/>
<comment type="caution">
    <text evidence="8">The sequence shown here is derived from an EMBL/GenBank/DDBJ whole genome shotgun (WGS) entry which is preliminary data.</text>
</comment>
<feature type="transmembrane region" description="Helical" evidence="6">
    <location>
        <begin position="129"/>
        <end position="147"/>
    </location>
</feature>
<evidence type="ECO:0000256" key="2">
    <source>
        <dbReference type="ARBA" id="ARBA00009853"/>
    </source>
</evidence>
<feature type="transmembrane region" description="Helical" evidence="6">
    <location>
        <begin position="39"/>
        <end position="59"/>
    </location>
</feature>
<feature type="domain" description="EamA" evidence="7">
    <location>
        <begin position="10"/>
        <end position="143"/>
    </location>
</feature>
<feature type="transmembrane region" description="Helical" evidence="6">
    <location>
        <begin position="239"/>
        <end position="259"/>
    </location>
</feature>
<dbReference type="Pfam" id="PF00892">
    <property type="entry name" value="EamA"/>
    <property type="match status" value="2"/>
</dbReference>
<dbReference type="PANTHER" id="PTHR22911">
    <property type="entry name" value="ACYL-MALONYL CONDENSING ENZYME-RELATED"/>
    <property type="match status" value="1"/>
</dbReference>
<feature type="transmembrane region" description="Helical" evidence="6">
    <location>
        <begin position="71"/>
        <end position="93"/>
    </location>
</feature>
<dbReference type="InterPro" id="IPR037185">
    <property type="entry name" value="EmrE-like"/>
</dbReference>
<feature type="transmembrane region" description="Helical" evidence="6">
    <location>
        <begin position="99"/>
        <end position="117"/>
    </location>
</feature>
<feature type="transmembrane region" description="Helical" evidence="6">
    <location>
        <begin position="153"/>
        <end position="171"/>
    </location>
</feature>
<dbReference type="InterPro" id="IPR000620">
    <property type="entry name" value="EamA_dom"/>
</dbReference>
<keyword evidence="3 6" id="KW-0812">Transmembrane</keyword>
<keyword evidence="5 6" id="KW-0472">Membrane</keyword>
<evidence type="ECO:0000256" key="3">
    <source>
        <dbReference type="ARBA" id="ARBA00022692"/>
    </source>
</evidence>
<dbReference type="Gene3D" id="1.10.3730.20">
    <property type="match status" value="2"/>
</dbReference>
<comment type="similarity">
    <text evidence="2">Belongs to the drug/metabolite transporter (DMT) superfamily. 10 TMS drug/metabolite exporter (DME) (TC 2.A.7.3) family.</text>
</comment>
<evidence type="ECO:0000256" key="1">
    <source>
        <dbReference type="ARBA" id="ARBA00004141"/>
    </source>
</evidence>